<reference evidence="9 10" key="1">
    <citation type="submission" date="2017-09" db="EMBL/GenBank/DDBJ databases">
        <title>Pseudomonas abyssi sp. nov. isolated from Abyssopelagic Water.</title>
        <authorList>
            <person name="Wei Y."/>
        </authorList>
    </citation>
    <scope>NUCLEOTIDE SEQUENCE [LARGE SCALE GENOMIC DNA]</scope>
    <source>
        <strain evidence="9 10">MT5</strain>
    </source>
</reference>
<dbReference type="Pfam" id="PF02600">
    <property type="entry name" value="DsbB"/>
    <property type="match status" value="1"/>
</dbReference>
<keyword evidence="3 8" id="KW-0812">Transmembrane</keyword>
<evidence type="ECO:0000256" key="1">
    <source>
        <dbReference type="ARBA" id="ARBA00004651"/>
    </source>
</evidence>
<sequence length="164" mass="17420">MSGGRRVLLATVICSLAAVAVALLSQYLFGMEPCAWCVLQRAQFLAIAFVCGLALMMRRPALQLLLSILALLLSLAGMAAALWQHFVANNAFSCSLTLADRIISGLALDRLMPAVLAPRAGCAEGAVDLLGIPYELWSLALFCIITAGLGVAIVEMRRSEASRI</sequence>
<protein>
    <submittedName>
        <fullName evidence="9">Disulfide bond formation protein B</fullName>
    </submittedName>
</protein>
<feature type="transmembrane region" description="Helical" evidence="8">
    <location>
        <begin position="38"/>
        <end position="57"/>
    </location>
</feature>
<keyword evidence="10" id="KW-1185">Reference proteome</keyword>
<evidence type="ECO:0000256" key="5">
    <source>
        <dbReference type="ARBA" id="ARBA00022989"/>
    </source>
</evidence>
<comment type="caution">
    <text evidence="9">The sequence shown here is derived from an EMBL/GenBank/DDBJ whole genome shotgun (WGS) entry which is preliminary data.</text>
</comment>
<name>A0A2A3MGC1_9PSED</name>
<dbReference type="EMBL" id="NTMR01000017">
    <property type="protein sequence ID" value="PBK03604.1"/>
    <property type="molecule type" value="Genomic_DNA"/>
</dbReference>
<dbReference type="GO" id="GO:0015035">
    <property type="term" value="F:protein-disulfide reductase activity"/>
    <property type="evidence" value="ECO:0007669"/>
    <property type="project" value="InterPro"/>
</dbReference>
<keyword evidence="5 8" id="KW-1133">Transmembrane helix</keyword>
<accession>A0A2A3MGC1</accession>
<dbReference type="InterPro" id="IPR003752">
    <property type="entry name" value="DiS_bond_form_DsbB/BdbC"/>
</dbReference>
<evidence type="ECO:0000256" key="2">
    <source>
        <dbReference type="ARBA" id="ARBA00022475"/>
    </source>
</evidence>
<dbReference type="SUPFAM" id="SSF158442">
    <property type="entry name" value="DsbB-like"/>
    <property type="match status" value="1"/>
</dbReference>
<keyword evidence="4" id="KW-0249">Electron transport</keyword>
<gene>
    <name evidence="9" type="ORF">CNQ84_13560</name>
</gene>
<keyword evidence="4" id="KW-0813">Transport</keyword>
<evidence type="ECO:0000256" key="4">
    <source>
        <dbReference type="ARBA" id="ARBA00022982"/>
    </source>
</evidence>
<keyword evidence="6 8" id="KW-0472">Membrane</keyword>
<evidence type="ECO:0000256" key="3">
    <source>
        <dbReference type="ARBA" id="ARBA00022692"/>
    </source>
</evidence>
<feature type="transmembrane region" description="Helical" evidence="8">
    <location>
        <begin position="136"/>
        <end position="154"/>
    </location>
</feature>
<evidence type="ECO:0000313" key="9">
    <source>
        <dbReference type="EMBL" id="PBK03604.1"/>
    </source>
</evidence>
<feature type="transmembrane region" description="Helical" evidence="8">
    <location>
        <begin position="64"/>
        <end position="83"/>
    </location>
</feature>
<dbReference type="PANTHER" id="PTHR36570:SF3">
    <property type="entry name" value="DISULFIDE BOND FORMATION PROTEIN B"/>
    <property type="match status" value="1"/>
</dbReference>
<dbReference type="GO" id="GO:0005886">
    <property type="term" value="C:plasma membrane"/>
    <property type="evidence" value="ECO:0007669"/>
    <property type="project" value="UniProtKB-SubCell"/>
</dbReference>
<evidence type="ECO:0000256" key="7">
    <source>
        <dbReference type="ARBA" id="ARBA00023284"/>
    </source>
</evidence>
<dbReference type="Proteomes" id="UP000242313">
    <property type="component" value="Unassembled WGS sequence"/>
</dbReference>
<dbReference type="Gene3D" id="1.20.1550.10">
    <property type="entry name" value="DsbB-like"/>
    <property type="match status" value="1"/>
</dbReference>
<dbReference type="GO" id="GO:0006457">
    <property type="term" value="P:protein folding"/>
    <property type="evidence" value="ECO:0007669"/>
    <property type="project" value="InterPro"/>
</dbReference>
<dbReference type="InterPro" id="IPR023380">
    <property type="entry name" value="DsbB-like_sf"/>
</dbReference>
<evidence type="ECO:0000256" key="8">
    <source>
        <dbReference type="SAM" id="Phobius"/>
    </source>
</evidence>
<proteinExistence type="predicted"/>
<keyword evidence="2" id="KW-1003">Cell membrane</keyword>
<dbReference type="InterPro" id="IPR050183">
    <property type="entry name" value="DsbB"/>
</dbReference>
<evidence type="ECO:0000256" key="6">
    <source>
        <dbReference type="ARBA" id="ARBA00023136"/>
    </source>
</evidence>
<dbReference type="RefSeq" id="WP_036989863.1">
    <property type="nucleotide sequence ID" value="NZ_NTMR01000017.1"/>
</dbReference>
<organism evidence="9 10">
    <name type="scientific">Pseudomonas abyssi</name>
    <dbReference type="NCBI Taxonomy" id="170540"/>
    <lineage>
        <taxon>Bacteria</taxon>
        <taxon>Pseudomonadati</taxon>
        <taxon>Pseudomonadota</taxon>
        <taxon>Gammaproteobacteria</taxon>
        <taxon>Pseudomonadales</taxon>
        <taxon>Pseudomonadaceae</taxon>
        <taxon>Pseudomonas</taxon>
    </lineage>
</organism>
<keyword evidence="7" id="KW-0676">Redox-active center</keyword>
<comment type="subcellular location">
    <subcellularLocation>
        <location evidence="1">Cell membrane</location>
        <topology evidence="1">Multi-pass membrane protein</topology>
    </subcellularLocation>
</comment>
<dbReference type="PANTHER" id="PTHR36570">
    <property type="entry name" value="DISULFIDE BOND FORMATION PROTEIN B"/>
    <property type="match status" value="1"/>
</dbReference>
<dbReference type="AlphaFoldDB" id="A0A2A3MGC1"/>
<evidence type="ECO:0000313" key="10">
    <source>
        <dbReference type="Proteomes" id="UP000242313"/>
    </source>
</evidence>